<protein>
    <recommendedName>
        <fullName evidence="2">SbsA Ig-like domain-containing protein</fullName>
    </recommendedName>
</protein>
<dbReference type="InterPro" id="IPR032812">
    <property type="entry name" value="SbsA_Ig"/>
</dbReference>
<dbReference type="Pfam" id="PF13205">
    <property type="entry name" value="Big_5"/>
    <property type="match status" value="1"/>
</dbReference>
<dbReference type="RefSeq" id="WP_119989517.1">
    <property type="nucleotide sequence ID" value="NZ_CP032489.1"/>
</dbReference>
<evidence type="ECO:0000313" key="3">
    <source>
        <dbReference type="EMBL" id="AYD48610.1"/>
    </source>
</evidence>
<name>A0A386HT80_9BACT</name>
<proteinExistence type="predicted"/>
<evidence type="ECO:0000259" key="2">
    <source>
        <dbReference type="Pfam" id="PF13205"/>
    </source>
</evidence>
<dbReference type="KEGG" id="ark:D6B99_13960"/>
<evidence type="ECO:0000313" key="4">
    <source>
        <dbReference type="Proteomes" id="UP000266118"/>
    </source>
</evidence>
<accession>A0A386HT80</accession>
<keyword evidence="1" id="KW-0732">Signal</keyword>
<dbReference type="OrthoDB" id="9809989at2"/>
<dbReference type="AlphaFoldDB" id="A0A386HT80"/>
<sequence length="491" mass="55151">MKRIFLLLSIIAVFCWLLPTGCAVIVPPSGGPKDTLPPVLLQAMPKDSTLNFKAKTVTLNFDEYVTLDNIFTNLIVSPIPKGVPTVDSHLRTVTIKIKDSLEPNTTYSYNFGKALKDVNEGNVLKNFTYVFSTGDHLDTDSITGKVVLAQTGGVDSSLLAVLYTNLSDTAVLKTSPKYYATLDSAGRFAFHFLPKKKFNLFIVANSYMKNYNDSTAQFAFLDSTINTNDLASVQNLKLYAFQAYPVIPQQKNVVNFSAKQLEKRKEQEAKKPLTVSTNISSGKQSLLEPLEIDYSKPLKVFDSAKILLTDTNYVPIKNAIVQREKADTTNTQFMINRHWEEGNDFYLIIPKEAAVDSFGVSIAKADTIKFQTKTNHDYATAQLNFPDVDTAQRPVLQIFSSDKMVDSIAIGANREVNIPLFEPGKYHFRILYDLNGDLKWTPGNYQKKIQPEKVIQIKKEFNFITDIINQWDIHLNANPNSNVDQNKPLNF</sequence>
<organism evidence="3 4">
    <name type="scientific">Arachidicoccus soli</name>
    <dbReference type="NCBI Taxonomy" id="2341117"/>
    <lineage>
        <taxon>Bacteria</taxon>
        <taxon>Pseudomonadati</taxon>
        <taxon>Bacteroidota</taxon>
        <taxon>Chitinophagia</taxon>
        <taxon>Chitinophagales</taxon>
        <taxon>Chitinophagaceae</taxon>
        <taxon>Arachidicoccus</taxon>
    </lineage>
</organism>
<dbReference type="EMBL" id="CP032489">
    <property type="protein sequence ID" value="AYD48610.1"/>
    <property type="molecule type" value="Genomic_DNA"/>
</dbReference>
<feature type="domain" description="SbsA Ig-like" evidence="2">
    <location>
        <begin position="34"/>
        <end position="133"/>
    </location>
</feature>
<evidence type="ECO:0000256" key="1">
    <source>
        <dbReference type="ARBA" id="ARBA00022729"/>
    </source>
</evidence>
<reference evidence="3 4" key="1">
    <citation type="submission" date="2018-09" db="EMBL/GenBank/DDBJ databases">
        <title>Arachidicoccus sp. nov., a bacterium isolated from soil.</title>
        <authorList>
            <person name="Weon H.-Y."/>
            <person name="Kwon S.-W."/>
            <person name="Lee S.A."/>
        </authorList>
    </citation>
    <scope>NUCLEOTIDE SEQUENCE [LARGE SCALE GENOMIC DNA]</scope>
    <source>
        <strain evidence="3 4">KIS59-12</strain>
    </source>
</reference>
<dbReference type="Proteomes" id="UP000266118">
    <property type="component" value="Chromosome"/>
</dbReference>
<keyword evidence="4" id="KW-1185">Reference proteome</keyword>
<gene>
    <name evidence="3" type="ORF">D6B99_13960</name>
</gene>